<dbReference type="AlphaFoldDB" id="F9X2N2"/>
<dbReference type="OMA" id="WYNAFTT"/>
<dbReference type="OrthoDB" id="3648916at2759"/>
<dbReference type="Proteomes" id="UP000008062">
    <property type="component" value="Chromosome 2"/>
</dbReference>
<proteinExistence type="predicted"/>
<evidence type="ECO:0000313" key="1">
    <source>
        <dbReference type="EMBL" id="EGP90749.1"/>
    </source>
</evidence>
<dbReference type="KEGG" id="ztr:MYCGRDRAFT_90408"/>
<reference evidence="1 2" key="1">
    <citation type="journal article" date="2011" name="PLoS Genet.">
        <title>Finished genome of the fungal wheat pathogen Mycosphaerella graminicola reveals dispensome structure, chromosome plasticity, and stealth pathogenesis.</title>
        <authorList>
            <person name="Goodwin S.B."/>
            <person name="Ben M'barek S."/>
            <person name="Dhillon B."/>
            <person name="Wittenberg A.H.J."/>
            <person name="Crane C.F."/>
            <person name="Hane J.K."/>
            <person name="Foster A.J."/>
            <person name="Van der Lee T.A.J."/>
            <person name="Grimwood J."/>
            <person name="Aerts A."/>
            <person name="Antoniw J."/>
            <person name="Bailey A."/>
            <person name="Bluhm B."/>
            <person name="Bowler J."/>
            <person name="Bristow J."/>
            <person name="van der Burgt A."/>
            <person name="Canto-Canche B."/>
            <person name="Churchill A.C.L."/>
            <person name="Conde-Ferraez L."/>
            <person name="Cools H.J."/>
            <person name="Coutinho P.M."/>
            <person name="Csukai M."/>
            <person name="Dehal P."/>
            <person name="De Wit P."/>
            <person name="Donzelli B."/>
            <person name="van de Geest H.C."/>
            <person name="van Ham R.C.H.J."/>
            <person name="Hammond-Kosack K.E."/>
            <person name="Henrissat B."/>
            <person name="Kilian A."/>
            <person name="Kobayashi A.K."/>
            <person name="Koopmann E."/>
            <person name="Kourmpetis Y."/>
            <person name="Kuzniar A."/>
            <person name="Lindquist E."/>
            <person name="Lombard V."/>
            <person name="Maliepaard C."/>
            <person name="Martins N."/>
            <person name="Mehrabi R."/>
            <person name="Nap J.P.H."/>
            <person name="Ponomarenko A."/>
            <person name="Rudd J.J."/>
            <person name="Salamov A."/>
            <person name="Schmutz J."/>
            <person name="Schouten H.J."/>
            <person name="Shapiro H."/>
            <person name="Stergiopoulos I."/>
            <person name="Torriani S.F.F."/>
            <person name="Tu H."/>
            <person name="de Vries R.P."/>
            <person name="Waalwijk C."/>
            <person name="Ware S.B."/>
            <person name="Wiebenga A."/>
            <person name="Zwiers L.-H."/>
            <person name="Oliver R.P."/>
            <person name="Grigoriev I.V."/>
            <person name="Kema G.H.J."/>
        </authorList>
    </citation>
    <scope>NUCLEOTIDE SEQUENCE [LARGE SCALE GENOMIC DNA]</scope>
    <source>
        <strain evidence="2">CBS 115943 / IPO323</strain>
    </source>
</reference>
<dbReference type="InterPro" id="IPR052523">
    <property type="entry name" value="Trichothecene_AcTrans"/>
</dbReference>
<sequence length="162" mass="18815">MTSELHLADTNRFKIRPATKGDLQTLTDDIWFNSFGLSSFWAYLFPDSTICRRQYLDRMWAIGLENPTDRTFVAVDTQEHDRFAGFSRWQIPQADSNRGRQCRFWPDIPEGLFDMADEDGLETYLDGSTAGQPYYEKRHGFVPVKKMPIPDREPRGALSMPR</sequence>
<dbReference type="InterPro" id="IPR016181">
    <property type="entry name" value="Acyl_CoA_acyltransferase"/>
</dbReference>
<evidence type="ECO:0000313" key="2">
    <source>
        <dbReference type="Proteomes" id="UP000008062"/>
    </source>
</evidence>
<protein>
    <recommendedName>
        <fullName evidence="3">N-acetyltransferase domain-containing protein</fullName>
    </recommendedName>
</protein>
<dbReference type="EMBL" id="CM001197">
    <property type="protein sequence ID" value="EGP90749.1"/>
    <property type="molecule type" value="Genomic_DNA"/>
</dbReference>
<name>F9X2N2_ZYMTI</name>
<dbReference type="HOGENOM" id="CLU_1636758_0_0_1"/>
<dbReference type="PANTHER" id="PTHR42791">
    <property type="entry name" value="GNAT FAMILY ACETYLTRANSFERASE"/>
    <property type="match status" value="1"/>
</dbReference>
<dbReference type="Gene3D" id="3.40.630.30">
    <property type="match status" value="1"/>
</dbReference>
<dbReference type="GeneID" id="13395929"/>
<dbReference type="SUPFAM" id="SSF55729">
    <property type="entry name" value="Acyl-CoA N-acyltransferases (Nat)"/>
    <property type="match status" value="1"/>
</dbReference>
<dbReference type="InParanoid" id="F9X2N2"/>
<gene>
    <name evidence="1" type="ORF">MYCGRDRAFT_90408</name>
</gene>
<dbReference type="RefSeq" id="XP_003855773.1">
    <property type="nucleotide sequence ID" value="XM_003855725.1"/>
</dbReference>
<dbReference type="PANTHER" id="PTHR42791:SF2">
    <property type="entry name" value="N-ACETYLTRANSFERASE DOMAIN-CONTAINING PROTEIN"/>
    <property type="match status" value="1"/>
</dbReference>
<keyword evidence="2" id="KW-1185">Reference proteome</keyword>
<dbReference type="eggNOG" id="ENOG502RVHI">
    <property type="taxonomic scope" value="Eukaryota"/>
</dbReference>
<organism evidence="1 2">
    <name type="scientific">Zymoseptoria tritici (strain CBS 115943 / IPO323)</name>
    <name type="common">Speckled leaf blotch fungus</name>
    <name type="synonym">Septoria tritici</name>
    <dbReference type="NCBI Taxonomy" id="336722"/>
    <lineage>
        <taxon>Eukaryota</taxon>
        <taxon>Fungi</taxon>
        <taxon>Dikarya</taxon>
        <taxon>Ascomycota</taxon>
        <taxon>Pezizomycotina</taxon>
        <taxon>Dothideomycetes</taxon>
        <taxon>Dothideomycetidae</taxon>
        <taxon>Mycosphaerellales</taxon>
        <taxon>Mycosphaerellaceae</taxon>
        <taxon>Zymoseptoria</taxon>
    </lineage>
</organism>
<evidence type="ECO:0008006" key="3">
    <source>
        <dbReference type="Google" id="ProtNLM"/>
    </source>
</evidence>
<accession>F9X2N2</accession>